<dbReference type="InterPro" id="IPR018266">
    <property type="entry name" value="Ribosomal_eL33_CS"/>
</dbReference>
<dbReference type="FunFam" id="2.40.10.190:FF:000001">
    <property type="entry name" value="60S ribosomal protein L35a"/>
    <property type="match status" value="1"/>
</dbReference>
<dbReference type="InterPro" id="IPR038661">
    <property type="entry name" value="Ribosomal_eL33_sf"/>
</dbReference>
<dbReference type="AlphaFoldDB" id="A0A2P2HYZ3"/>
<reference evidence="6" key="2">
    <citation type="journal article" date="2018" name="Biosci. Biotechnol. Biochem.">
        <title>Polysaccharide hydrolase of the hadal zone amphipods Hirondellea gigas.</title>
        <authorList>
            <person name="Kobayashi H."/>
            <person name="Nagahama T."/>
            <person name="Arai W."/>
            <person name="Sasagawa Y."/>
            <person name="Umeda M."/>
            <person name="Hayashi T."/>
            <person name="Nikaido I."/>
            <person name="Watanabe H."/>
            <person name="Oguri K."/>
            <person name="Kitazato H."/>
            <person name="Fujioka K."/>
            <person name="Kido Y."/>
            <person name="Takami H."/>
        </authorList>
    </citation>
    <scope>NUCLEOTIDE SEQUENCE</scope>
    <source>
        <tissue evidence="6">Whole body</tissue>
    </source>
</reference>
<comment type="similarity">
    <text evidence="1">Belongs to the eukaryotic ribosomal protein eL33 family.</text>
</comment>
<dbReference type="Gene3D" id="2.40.10.190">
    <property type="entry name" value="translation elongation factor selb, chain A, domain 4"/>
    <property type="match status" value="1"/>
</dbReference>
<evidence type="ECO:0000313" key="7">
    <source>
        <dbReference type="EMBL" id="LAC19714.1"/>
    </source>
</evidence>
<dbReference type="GO" id="GO:0006412">
    <property type="term" value="P:translation"/>
    <property type="evidence" value="ECO:0007669"/>
    <property type="project" value="InterPro"/>
</dbReference>
<dbReference type="HAMAP" id="MF_00573">
    <property type="entry name" value="Ribosomal_eL33"/>
    <property type="match status" value="1"/>
</dbReference>
<keyword evidence="2 6" id="KW-0689">Ribosomal protein</keyword>
<accession>A0A2P2HYZ3</accession>
<dbReference type="PROSITE" id="PS01105">
    <property type="entry name" value="RIBOSOMAL_L35AE"/>
    <property type="match status" value="1"/>
</dbReference>
<evidence type="ECO:0000256" key="4">
    <source>
        <dbReference type="ARBA" id="ARBA00035228"/>
    </source>
</evidence>
<evidence type="ECO:0000256" key="2">
    <source>
        <dbReference type="ARBA" id="ARBA00022980"/>
    </source>
</evidence>
<organism evidence="6">
    <name type="scientific">Hirondellea gigas</name>
    <dbReference type="NCBI Taxonomy" id="1518452"/>
    <lineage>
        <taxon>Eukaryota</taxon>
        <taxon>Metazoa</taxon>
        <taxon>Ecdysozoa</taxon>
        <taxon>Arthropoda</taxon>
        <taxon>Crustacea</taxon>
        <taxon>Multicrustacea</taxon>
        <taxon>Malacostraca</taxon>
        <taxon>Eumalacostraca</taxon>
        <taxon>Peracarida</taxon>
        <taxon>Amphipoda</taxon>
        <taxon>Amphilochidea</taxon>
        <taxon>Lysianassida</taxon>
        <taxon>Lysianassidira</taxon>
        <taxon>Lysianassoidea</taxon>
        <taxon>Lysianassidae</taxon>
        <taxon>Hirondellea</taxon>
    </lineage>
</organism>
<evidence type="ECO:0000256" key="3">
    <source>
        <dbReference type="ARBA" id="ARBA00023274"/>
    </source>
</evidence>
<evidence type="ECO:0000256" key="1">
    <source>
        <dbReference type="ARBA" id="ARBA00009269"/>
    </source>
</evidence>
<sequence length="146" mass="16759">MVITDVRKNRLNKYQKKVEKKIAGFHSRKYVRICEQGSSRRLYALAVMGGYRRGQRRQHMQTALLKIEGAFTKDDAAFYIGKRCAFVYRGKAKSRIIGKKVPFRAIWGKVTRAHGNSGCVRAKFAVNLPPQAIGKRVRIMLYPSRI</sequence>
<dbReference type="PANTHER" id="PTHR10902">
    <property type="entry name" value="60S RIBOSOMAL PROTEIN L35A"/>
    <property type="match status" value="1"/>
</dbReference>
<dbReference type="InterPro" id="IPR009000">
    <property type="entry name" value="Transl_B-barrel_sf"/>
</dbReference>
<dbReference type="GO" id="GO:0005840">
    <property type="term" value="C:ribosome"/>
    <property type="evidence" value="ECO:0007669"/>
    <property type="project" value="UniProtKB-KW"/>
</dbReference>
<evidence type="ECO:0000313" key="6">
    <source>
        <dbReference type="EMBL" id="LAB66994.1"/>
    </source>
</evidence>
<proteinExistence type="evidence at transcript level"/>
<keyword evidence="3" id="KW-0687">Ribonucleoprotein</keyword>
<dbReference type="SUPFAM" id="SSF50447">
    <property type="entry name" value="Translation proteins"/>
    <property type="match status" value="1"/>
</dbReference>
<dbReference type="GO" id="GO:0003735">
    <property type="term" value="F:structural constituent of ribosome"/>
    <property type="evidence" value="ECO:0007669"/>
    <property type="project" value="InterPro"/>
</dbReference>
<reference evidence="7" key="1">
    <citation type="submission" date="2017-11" db="EMBL/GenBank/DDBJ databases">
        <title>The sensing device of the deep-sea amphipod.</title>
        <authorList>
            <person name="Kobayashi H."/>
            <person name="Nagahama T."/>
            <person name="Arai W."/>
            <person name="Sasagawa Y."/>
            <person name="Umeda M."/>
            <person name="Hayashi T."/>
            <person name="Nikaido I."/>
            <person name="Watanabe H."/>
            <person name="Oguri K."/>
            <person name="Kitazato H."/>
            <person name="Fujioka K."/>
            <person name="Kido Y."/>
            <person name="Takami H."/>
        </authorList>
    </citation>
    <scope>NUCLEOTIDE SEQUENCE</scope>
    <source>
        <tissue evidence="7">Whole body</tissue>
    </source>
</reference>
<name>A0A2P2HYZ3_9CRUS</name>
<dbReference type="InterPro" id="IPR001780">
    <property type="entry name" value="Ribosomal_eL33"/>
</dbReference>
<dbReference type="EMBL" id="IACF01001282">
    <property type="protein sequence ID" value="LAB66994.1"/>
    <property type="molecule type" value="mRNA"/>
</dbReference>
<evidence type="ECO:0000256" key="5">
    <source>
        <dbReference type="ARBA" id="ARBA00035530"/>
    </source>
</evidence>
<dbReference type="GO" id="GO:1990904">
    <property type="term" value="C:ribonucleoprotein complex"/>
    <property type="evidence" value="ECO:0007669"/>
    <property type="project" value="UniProtKB-KW"/>
</dbReference>
<dbReference type="EMBL" id="IACT01000288">
    <property type="protein sequence ID" value="LAC19714.1"/>
    <property type="molecule type" value="mRNA"/>
</dbReference>
<dbReference type="Pfam" id="PF01247">
    <property type="entry name" value="Ribosomal_L35Ae"/>
    <property type="match status" value="1"/>
</dbReference>
<protein>
    <recommendedName>
        <fullName evidence="4">Large ribosomal subunit protein eL33</fullName>
    </recommendedName>
    <alternativeName>
        <fullName evidence="5">60S ribosomal protein L35a</fullName>
    </alternativeName>
</protein>